<dbReference type="Proteomes" id="UP000030766">
    <property type="component" value="Unassembled WGS sequence"/>
</dbReference>
<accession>W9KEV0</accession>
<dbReference type="AlphaFoldDB" id="W9KEV0"/>
<evidence type="ECO:0000313" key="2">
    <source>
        <dbReference type="EMBL" id="EWZ40480.1"/>
    </source>
</evidence>
<reference evidence="2" key="1">
    <citation type="submission" date="2011-06" db="EMBL/GenBank/DDBJ databases">
        <title>The Genome Sequence of Fusarium oxysporum Fo47.</title>
        <authorList>
            <consortium name="The Broad Institute Genome Sequencing Platform"/>
            <person name="Ma L.-J."/>
            <person name="Gale L.R."/>
            <person name="Schwartz D.C."/>
            <person name="Zhou S."/>
            <person name="Corby-Kistler H."/>
            <person name="Young S.K."/>
            <person name="Zeng Q."/>
            <person name="Gargeya S."/>
            <person name="Fitzgerald M."/>
            <person name="Haas B."/>
            <person name="Abouelleil A."/>
            <person name="Alvarado L."/>
            <person name="Arachchi H.M."/>
            <person name="Berlin A."/>
            <person name="Brown A."/>
            <person name="Chapman S.B."/>
            <person name="Chen Z."/>
            <person name="Dunbar C."/>
            <person name="Freedman E."/>
            <person name="Gearin G."/>
            <person name="Gellesch M."/>
            <person name="Goldberg J."/>
            <person name="Griggs A."/>
            <person name="Gujja S."/>
            <person name="Heiman D."/>
            <person name="Howarth C."/>
            <person name="Larson L."/>
            <person name="Lui A."/>
            <person name="MacDonald P.J.P."/>
            <person name="Mehta T."/>
            <person name="Montmayeur A."/>
            <person name="Murphy C."/>
            <person name="Neiman D."/>
            <person name="Pearson M."/>
            <person name="Priest M."/>
            <person name="Roberts A."/>
            <person name="Saif S."/>
            <person name="Shea T."/>
            <person name="Shenoy N."/>
            <person name="Sisk P."/>
            <person name="Stolte C."/>
            <person name="Sykes S."/>
            <person name="Wortman J."/>
            <person name="Nusbaum C."/>
            <person name="Birren B."/>
        </authorList>
    </citation>
    <scope>NUCLEOTIDE SEQUENCE [LARGE SCALE GENOMIC DNA]</scope>
    <source>
        <strain evidence="2">Fo47</strain>
    </source>
</reference>
<feature type="compositionally biased region" description="Pro residues" evidence="1">
    <location>
        <begin position="141"/>
        <end position="155"/>
    </location>
</feature>
<feature type="compositionally biased region" description="Pro residues" evidence="1">
    <location>
        <begin position="32"/>
        <end position="47"/>
    </location>
</feature>
<dbReference type="EMBL" id="JH717900">
    <property type="protein sequence ID" value="EWZ40480.1"/>
    <property type="molecule type" value="Genomic_DNA"/>
</dbReference>
<organism evidence="2">
    <name type="scientific">Fusarium oxysporum Fo47</name>
    <dbReference type="NCBI Taxonomy" id="660027"/>
    <lineage>
        <taxon>Eukaryota</taxon>
        <taxon>Fungi</taxon>
        <taxon>Dikarya</taxon>
        <taxon>Ascomycota</taxon>
        <taxon>Pezizomycotina</taxon>
        <taxon>Sordariomycetes</taxon>
        <taxon>Hypocreomycetidae</taxon>
        <taxon>Hypocreales</taxon>
        <taxon>Nectriaceae</taxon>
        <taxon>Fusarium</taxon>
        <taxon>Fusarium oxysporum species complex</taxon>
    </lineage>
</organism>
<sequence>MVNQSSNDALGDWRIVDETLSMVLPDKEPSLYQPPIPDPAPPSPPPLPMSELVASIEAKVQRAAVAARQHLLGPLYAHLSNVQVDWSLEGQSVCRVVGMKCHGKKMHKVYDLKRHLVNDEHRNYNAALAAAQAEPASSPSVPEPPTPVAPAPEMVPPGDGKSRGKATKRPRLALDAIIPDSEGEGSEDVFYHEPSPKRLRRSARTSVRRRQF</sequence>
<feature type="region of interest" description="Disordered" evidence="1">
    <location>
        <begin position="130"/>
        <end position="212"/>
    </location>
</feature>
<feature type="compositionally biased region" description="Basic residues" evidence="1">
    <location>
        <begin position="197"/>
        <end position="212"/>
    </location>
</feature>
<reference evidence="2" key="2">
    <citation type="submission" date="2012-06" db="EMBL/GenBank/DDBJ databases">
        <title>Annotation of the Genome Sequence of Fusarium oxysporum Fo47.</title>
        <authorList>
            <consortium name="The Broad Institute Genomics Platform"/>
            <person name="Ma L.-J."/>
            <person name="Corby-Kistler H."/>
            <person name="Broz K."/>
            <person name="Gale L.R."/>
            <person name="Jonkers W."/>
            <person name="O'Donnell K."/>
            <person name="Ploetz R."/>
            <person name="Steinberg C."/>
            <person name="Schwartz D.C."/>
            <person name="VanEtten H."/>
            <person name="Zhou S."/>
            <person name="Young S.K."/>
            <person name="Zeng Q."/>
            <person name="Gargeya S."/>
            <person name="Fitzgerald M."/>
            <person name="Abouelleil A."/>
            <person name="Alvarado L."/>
            <person name="Chapman S.B."/>
            <person name="Gainer-Dewar J."/>
            <person name="Goldberg J."/>
            <person name="Griggs A."/>
            <person name="Gujja S."/>
            <person name="Hansen M."/>
            <person name="Howarth C."/>
            <person name="Imamovic A."/>
            <person name="Ireland A."/>
            <person name="Larimer J."/>
            <person name="McCowan C."/>
            <person name="Murphy C."/>
            <person name="Pearson M."/>
            <person name="Poon T.W."/>
            <person name="Priest M."/>
            <person name="Roberts A."/>
            <person name="Saif S."/>
            <person name="Shea T."/>
            <person name="Sykes S."/>
            <person name="Wortman J."/>
            <person name="Nusbaum C."/>
            <person name="Birren B."/>
        </authorList>
    </citation>
    <scope>NUCLEOTIDE SEQUENCE</scope>
    <source>
        <strain evidence="2">Fo47</strain>
    </source>
</reference>
<dbReference type="HOGENOM" id="CLU_131061_0_0_1"/>
<dbReference type="VEuPathDB" id="FungiDB:FOZG_09153"/>
<protein>
    <submittedName>
        <fullName evidence="2">Uncharacterized protein</fullName>
    </submittedName>
</protein>
<name>W9KEV0_FUSOX</name>
<feature type="region of interest" description="Disordered" evidence="1">
    <location>
        <begin position="27"/>
        <end position="47"/>
    </location>
</feature>
<feature type="compositionally biased region" description="Low complexity" evidence="1">
    <location>
        <begin position="130"/>
        <end position="140"/>
    </location>
</feature>
<evidence type="ECO:0000256" key="1">
    <source>
        <dbReference type="SAM" id="MobiDB-lite"/>
    </source>
</evidence>
<gene>
    <name evidence="2" type="ORF">FOZG_09153</name>
</gene>
<proteinExistence type="predicted"/>